<protein>
    <submittedName>
        <fullName evidence="2">THAP domain-containing protein 9</fullName>
    </submittedName>
</protein>
<evidence type="ECO:0000313" key="2">
    <source>
        <dbReference type="EMBL" id="EFN86480.1"/>
    </source>
</evidence>
<organism evidence="3">
    <name type="scientific">Harpegnathos saltator</name>
    <name type="common">Jerdon's jumping ant</name>
    <dbReference type="NCBI Taxonomy" id="610380"/>
    <lineage>
        <taxon>Eukaryota</taxon>
        <taxon>Metazoa</taxon>
        <taxon>Ecdysozoa</taxon>
        <taxon>Arthropoda</taxon>
        <taxon>Hexapoda</taxon>
        <taxon>Insecta</taxon>
        <taxon>Pterygota</taxon>
        <taxon>Neoptera</taxon>
        <taxon>Endopterygota</taxon>
        <taxon>Hymenoptera</taxon>
        <taxon>Apocrita</taxon>
        <taxon>Aculeata</taxon>
        <taxon>Formicoidea</taxon>
        <taxon>Formicidae</taxon>
        <taxon>Ponerinae</taxon>
        <taxon>Ponerini</taxon>
        <taxon>Harpegnathos</taxon>
    </lineage>
</organism>
<sequence>RRYTVQEKILALSLIKRSPACYSLLEKICNMPSKKTLQRLLQKITIRPGICNIIITYLRKKVNTLNNKDRYCVLMWDEMALMPHIQYDSKYDVITGFEDWGMRRSNKFADHALVFMIRELYSG</sequence>
<dbReference type="EMBL" id="GL447394">
    <property type="protein sequence ID" value="EFN86480.1"/>
    <property type="molecule type" value="Genomic_DNA"/>
</dbReference>
<evidence type="ECO:0000313" key="3">
    <source>
        <dbReference type="Proteomes" id="UP000008237"/>
    </source>
</evidence>
<reference evidence="2 3" key="1">
    <citation type="journal article" date="2010" name="Science">
        <title>Genomic comparison of the ants Camponotus floridanus and Harpegnathos saltator.</title>
        <authorList>
            <person name="Bonasio R."/>
            <person name="Zhang G."/>
            <person name="Ye C."/>
            <person name="Mutti N.S."/>
            <person name="Fang X."/>
            <person name="Qin N."/>
            <person name="Donahue G."/>
            <person name="Yang P."/>
            <person name="Li Q."/>
            <person name="Li C."/>
            <person name="Zhang P."/>
            <person name="Huang Z."/>
            <person name="Berger S.L."/>
            <person name="Reinberg D."/>
            <person name="Wang J."/>
            <person name="Liebig J."/>
        </authorList>
    </citation>
    <scope>NUCLEOTIDE SEQUENCE [LARGE SCALE GENOMIC DNA]</scope>
    <source>
        <strain evidence="2 3">R22 G/1</strain>
    </source>
</reference>
<name>E2BCU9_HARSA</name>
<feature type="non-terminal residue" evidence="2">
    <location>
        <position position="1"/>
    </location>
</feature>
<keyword evidence="3" id="KW-1185">Reference proteome</keyword>
<dbReference type="OMA" id="MWDEMAL"/>
<dbReference type="AlphaFoldDB" id="E2BCU9"/>
<dbReference type="OrthoDB" id="7700351at2759"/>
<dbReference type="Proteomes" id="UP000008237">
    <property type="component" value="Unassembled WGS sequence"/>
</dbReference>
<feature type="domain" description="Transposable element P transposase-like RNase H" evidence="1">
    <location>
        <begin position="47"/>
        <end position="120"/>
    </location>
</feature>
<dbReference type="Pfam" id="PF21787">
    <property type="entry name" value="TNP-like_RNaseH_N"/>
    <property type="match status" value="1"/>
</dbReference>
<gene>
    <name evidence="2" type="ORF">EAI_03916</name>
</gene>
<dbReference type="STRING" id="610380.E2BCU9"/>
<evidence type="ECO:0000259" key="1">
    <source>
        <dbReference type="Pfam" id="PF21787"/>
    </source>
</evidence>
<proteinExistence type="predicted"/>
<dbReference type="InterPro" id="IPR048365">
    <property type="entry name" value="TNP-like_RNaseH_N"/>
</dbReference>
<dbReference type="InParanoid" id="E2BCU9"/>
<accession>E2BCU9</accession>